<comment type="caution">
    <text evidence="2">The sequence shown here is derived from an EMBL/GenBank/DDBJ whole genome shotgun (WGS) entry which is preliminary data.</text>
</comment>
<dbReference type="AlphaFoldDB" id="A0A2C5X071"/>
<protein>
    <submittedName>
        <fullName evidence="2">Uncharacterized protein</fullName>
    </submittedName>
</protein>
<proteinExistence type="predicted"/>
<evidence type="ECO:0000313" key="2">
    <source>
        <dbReference type="EMBL" id="PHH51360.1"/>
    </source>
</evidence>
<keyword evidence="3" id="KW-1185">Reference proteome</keyword>
<organism evidence="2 3">
    <name type="scientific">Ceratocystis fimbriata CBS 114723</name>
    <dbReference type="NCBI Taxonomy" id="1035309"/>
    <lineage>
        <taxon>Eukaryota</taxon>
        <taxon>Fungi</taxon>
        <taxon>Dikarya</taxon>
        <taxon>Ascomycota</taxon>
        <taxon>Pezizomycotina</taxon>
        <taxon>Sordariomycetes</taxon>
        <taxon>Hypocreomycetidae</taxon>
        <taxon>Microascales</taxon>
        <taxon>Ceratocystidaceae</taxon>
        <taxon>Ceratocystis</taxon>
    </lineage>
</organism>
<evidence type="ECO:0000256" key="1">
    <source>
        <dbReference type="SAM" id="MobiDB-lite"/>
    </source>
</evidence>
<reference evidence="2 3" key="1">
    <citation type="journal article" date="2013" name="Fungal Biol.">
        <title>Analysis of microsatellite markers in the genome of the plant pathogen Ceratocystis fimbriata.</title>
        <authorList>
            <person name="Simpson M.C."/>
            <person name="Wilken P.M."/>
            <person name="Coetzee M.P."/>
            <person name="Wingfield M.J."/>
            <person name="Wingfield B.D."/>
        </authorList>
    </citation>
    <scope>NUCLEOTIDE SEQUENCE [LARGE SCALE GENOMIC DNA]</scope>
    <source>
        <strain evidence="2 3">CBS 114723</strain>
    </source>
</reference>
<feature type="region of interest" description="Disordered" evidence="1">
    <location>
        <begin position="1"/>
        <end position="26"/>
    </location>
</feature>
<gene>
    <name evidence="2" type="ORF">CFIMG_005211RA</name>
</gene>
<reference evidence="2 3" key="2">
    <citation type="journal article" date="2013" name="IMA Fungus">
        <title>IMA Genome-F 1: Ceratocystis fimbriata: Draft nuclear genome sequence for the plant pathogen, Ceratocystis fimbriata.</title>
        <authorList>
            <person name="Wilken P.M."/>
            <person name="Steenkamp E.T."/>
            <person name="Wingfield M.J."/>
            <person name="de Beer Z.W."/>
            <person name="Wingfield B.D."/>
        </authorList>
    </citation>
    <scope>NUCLEOTIDE SEQUENCE [LARGE SCALE GENOMIC DNA]</scope>
    <source>
        <strain evidence="2 3">CBS 114723</strain>
    </source>
</reference>
<sequence>MSKKNNEGPSALANLPQQPPGSDNPIKDVITELAGLILAWPELVIVAAPKLVGHSVGLSAIQPL</sequence>
<accession>A0A2C5X071</accession>
<dbReference type="Proteomes" id="UP000222788">
    <property type="component" value="Unassembled WGS sequence"/>
</dbReference>
<name>A0A2C5X071_9PEZI</name>
<evidence type="ECO:0000313" key="3">
    <source>
        <dbReference type="Proteomes" id="UP000222788"/>
    </source>
</evidence>
<dbReference type="EMBL" id="APWK03000096">
    <property type="protein sequence ID" value="PHH51360.1"/>
    <property type="molecule type" value="Genomic_DNA"/>
</dbReference>